<dbReference type="EMBL" id="JAFKCV010000014">
    <property type="protein sequence ID" value="MBN7827130.1"/>
    <property type="molecule type" value="Genomic_DNA"/>
</dbReference>
<dbReference type="GO" id="GO:0006229">
    <property type="term" value="P:dUTP biosynthetic process"/>
    <property type="evidence" value="ECO:0007669"/>
    <property type="project" value="InterPro"/>
</dbReference>
<dbReference type="InterPro" id="IPR011962">
    <property type="entry name" value="dCTP_deaminase"/>
</dbReference>
<organism evidence="5 6">
    <name type="scientific">Bowmanella dokdonensis</name>
    <dbReference type="NCBI Taxonomy" id="751969"/>
    <lineage>
        <taxon>Bacteria</taxon>
        <taxon>Pseudomonadati</taxon>
        <taxon>Pseudomonadota</taxon>
        <taxon>Gammaproteobacteria</taxon>
        <taxon>Alteromonadales</taxon>
        <taxon>Alteromonadaceae</taxon>
        <taxon>Bowmanella</taxon>
    </lineage>
</organism>
<evidence type="ECO:0008006" key="7">
    <source>
        <dbReference type="Google" id="ProtNLM"/>
    </source>
</evidence>
<dbReference type="AlphaFoldDB" id="A0A939IQN6"/>
<sequence>MTLPDHVISLLSEKKEDGLISPFKNELLRASSYDLTVGEEYYIGKEGVFSSIETERIRRNQSFKIPPHAVCFILTEETINLPKDITAKVSLRMTHIYAGIILTSQPPFDPGYKGKVILMLYNLSSKSICMKRGERIATIEFSRLEKASMSSKVHRSVSTIEEQLTQPIISSLSEIARASKSAKRTVTWLASNTLVFVTLIVAVLAVPGFFTYKGLSERLDDQKEKIVEMKNMIEKYESGMDTYKKEIDYLNRSLGKIKPSLIDMEVKEASITPQN</sequence>
<accession>A0A939IQN6</accession>
<dbReference type="Gene3D" id="2.70.40.10">
    <property type="match status" value="1"/>
</dbReference>
<dbReference type="Pfam" id="PF22769">
    <property type="entry name" value="DCD"/>
    <property type="match status" value="1"/>
</dbReference>
<keyword evidence="3" id="KW-0175">Coiled coil</keyword>
<keyword evidence="4" id="KW-1133">Transmembrane helix</keyword>
<feature type="transmembrane region" description="Helical" evidence="4">
    <location>
        <begin position="186"/>
        <end position="210"/>
    </location>
</feature>
<dbReference type="PANTHER" id="PTHR42680:SF3">
    <property type="entry name" value="DCTP DEAMINASE"/>
    <property type="match status" value="1"/>
</dbReference>
<dbReference type="RefSeq" id="WP_206575243.1">
    <property type="nucleotide sequence ID" value="NZ_JAFKCV010000014.1"/>
</dbReference>
<feature type="coiled-coil region" evidence="3">
    <location>
        <begin position="212"/>
        <end position="246"/>
    </location>
</feature>
<protein>
    <recommendedName>
        <fullName evidence="7">dUTPase-like domain-containing protein</fullName>
    </recommendedName>
</protein>
<name>A0A939IQN6_9ALTE</name>
<evidence type="ECO:0000256" key="1">
    <source>
        <dbReference type="ARBA" id="ARBA00022801"/>
    </source>
</evidence>
<evidence type="ECO:0000256" key="3">
    <source>
        <dbReference type="SAM" id="Coils"/>
    </source>
</evidence>
<dbReference type="InterPro" id="IPR033704">
    <property type="entry name" value="dUTPase_trimeric"/>
</dbReference>
<keyword evidence="6" id="KW-1185">Reference proteome</keyword>
<reference evidence="5" key="1">
    <citation type="submission" date="2021-03" db="EMBL/GenBank/DDBJ databases">
        <title>novel species isolated from a fishpond in China.</title>
        <authorList>
            <person name="Lu H."/>
            <person name="Cai Z."/>
        </authorList>
    </citation>
    <scope>NUCLEOTIDE SEQUENCE</scope>
    <source>
        <strain evidence="5">JCM 30855</strain>
    </source>
</reference>
<dbReference type="CDD" id="cd07557">
    <property type="entry name" value="trimeric_dUTPase"/>
    <property type="match status" value="1"/>
</dbReference>
<proteinExistence type="predicted"/>
<dbReference type="InterPro" id="IPR036157">
    <property type="entry name" value="dUTPase-like_sf"/>
</dbReference>
<evidence type="ECO:0000256" key="4">
    <source>
        <dbReference type="SAM" id="Phobius"/>
    </source>
</evidence>
<comment type="caution">
    <text evidence="5">The sequence shown here is derived from an EMBL/GenBank/DDBJ whole genome shotgun (WGS) entry which is preliminary data.</text>
</comment>
<evidence type="ECO:0000256" key="2">
    <source>
        <dbReference type="ARBA" id="ARBA00023080"/>
    </source>
</evidence>
<keyword evidence="4" id="KW-0472">Membrane</keyword>
<evidence type="ECO:0000313" key="5">
    <source>
        <dbReference type="EMBL" id="MBN7827130.1"/>
    </source>
</evidence>
<dbReference type="SUPFAM" id="SSF51283">
    <property type="entry name" value="dUTPase-like"/>
    <property type="match status" value="1"/>
</dbReference>
<dbReference type="PANTHER" id="PTHR42680">
    <property type="entry name" value="DCTP DEAMINASE"/>
    <property type="match status" value="1"/>
</dbReference>
<gene>
    <name evidence="5" type="ORF">J0A66_18000</name>
</gene>
<evidence type="ECO:0000313" key="6">
    <source>
        <dbReference type="Proteomes" id="UP000664654"/>
    </source>
</evidence>
<dbReference type="Proteomes" id="UP000664654">
    <property type="component" value="Unassembled WGS sequence"/>
</dbReference>
<dbReference type="GO" id="GO:0008829">
    <property type="term" value="F:dCTP deaminase activity"/>
    <property type="evidence" value="ECO:0007669"/>
    <property type="project" value="InterPro"/>
</dbReference>
<keyword evidence="4" id="KW-0812">Transmembrane</keyword>
<keyword evidence="2" id="KW-0546">Nucleotide metabolism</keyword>
<keyword evidence="1" id="KW-0378">Hydrolase</keyword>